<reference evidence="1 2" key="1">
    <citation type="submission" date="2016-11" db="EMBL/GenBank/DDBJ databases">
        <authorList>
            <person name="Jaros S."/>
            <person name="Januszkiewicz K."/>
            <person name="Wedrychowicz H."/>
        </authorList>
    </citation>
    <scope>NUCLEOTIDE SEQUENCE [LARGE SCALE GENOMIC DNA]</scope>
    <source>
        <strain evidence="1 2">DSM 16010</strain>
    </source>
</reference>
<dbReference type="EMBL" id="FRCF01000004">
    <property type="protein sequence ID" value="SHM03273.1"/>
    <property type="molecule type" value="Genomic_DNA"/>
</dbReference>
<dbReference type="Proteomes" id="UP000184206">
    <property type="component" value="Unassembled WGS sequence"/>
</dbReference>
<dbReference type="STRING" id="1123231.SAMN02745189_01449"/>
<evidence type="ECO:0000313" key="1">
    <source>
        <dbReference type="EMBL" id="SHM03273.1"/>
    </source>
</evidence>
<protein>
    <recommendedName>
        <fullName evidence="3">DUF3055 domain-containing protein</fullName>
    </recommendedName>
</protein>
<keyword evidence="2" id="KW-1185">Reference proteome</keyword>
<dbReference type="Pfam" id="PF11256">
    <property type="entry name" value="SAV0927-like"/>
    <property type="match status" value="1"/>
</dbReference>
<evidence type="ECO:0000313" key="2">
    <source>
        <dbReference type="Proteomes" id="UP000184206"/>
    </source>
</evidence>
<accession>A0A1M7FH20</accession>
<dbReference type="AlphaFoldDB" id="A0A1M7FH20"/>
<gene>
    <name evidence="1" type="ORF">SAMN02745189_01449</name>
</gene>
<dbReference type="InterPro" id="IPR021415">
    <property type="entry name" value="SAV0927-like"/>
</dbReference>
<organism evidence="1 2">
    <name type="scientific">Lacicoccus alkaliphilus DSM 16010</name>
    <dbReference type="NCBI Taxonomy" id="1123231"/>
    <lineage>
        <taxon>Bacteria</taxon>
        <taxon>Bacillati</taxon>
        <taxon>Bacillota</taxon>
        <taxon>Bacilli</taxon>
        <taxon>Bacillales</taxon>
        <taxon>Salinicoccaceae</taxon>
        <taxon>Lacicoccus</taxon>
    </lineage>
</organism>
<evidence type="ECO:0008006" key="3">
    <source>
        <dbReference type="Google" id="ProtNLM"/>
    </source>
</evidence>
<name>A0A1M7FH20_9BACL</name>
<proteinExistence type="predicted"/>
<sequence>MMIDFFLYDDTEDTYSRYVGFAGDHGRYDLAIIHTGRFFGKALVLNTQSSRFGIIGTDDLNEEGYVAHILGLTPEQGGEVEEFLKDVIVTDMGDME</sequence>